<dbReference type="AlphaFoldDB" id="A0A316Z7V2"/>
<dbReference type="RefSeq" id="XP_025597615.1">
    <property type="nucleotide sequence ID" value="XM_025742627.1"/>
</dbReference>
<dbReference type="GeneID" id="37270171"/>
<feature type="signal peptide" evidence="1">
    <location>
        <begin position="1"/>
        <end position="25"/>
    </location>
</feature>
<accession>A0A316Z7V2</accession>
<dbReference type="Proteomes" id="UP000245946">
    <property type="component" value="Unassembled WGS sequence"/>
</dbReference>
<keyword evidence="1" id="KW-0732">Signal</keyword>
<gene>
    <name evidence="2" type="ORF">FA09DRAFT_330499</name>
</gene>
<keyword evidence="3" id="KW-1185">Reference proteome</keyword>
<protein>
    <submittedName>
        <fullName evidence="2">Uncharacterized protein</fullName>
    </submittedName>
</protein>
<evidence type="ECO:0000313" key="2">
    <source>
        <dbReference type="EMBL" id="PWN97336.1"/>
    </source>
</evidence>
<name>A0A316Z7V2_9BASI</name>
<sequence>MHLLTLLAQLSLLLLSAALATKGLAMPHHAPQLIQRRLELRCPHSTPWYTALEDGGSRLGECDSSCLPLSSLSGSFSCAESDALPLEYLHAPAAFRARFPLRSASCTTRMVPAATSEEKGEKGKGLDDAEAKEVLRAFAASCEEAGGILTRPRVPLW</sequence>
<dbReference type="EMBL" id="KZ819295">
    <property type="protein sequence ID" value="PWN97336.1"/>
    <property type="molecule type" value="Genomic_DNA"/>
</dbReference>
<reference evidence="2 3" key="1">
    <citation type="journal article" date="2018" name="Mol. Biol. Evol.">
        <title>Broad Genomic Sampling Reveals a Smut Pathogenic Ancestry of the Fungal Clade Ustilaginomycotina.</title>
        <authorList>
            <person name="Kijpornyongpan T."/>
            <person name="Mondo S.J."/>
            <person name="Barry K."/>
            <person name="Sandor L."/>
            <person name="Lee J."/>
            <person name="Lipzen A."/>
            <person name="Pangilinan J."/>
            <person name="LaButti K."/>
            <person name="Hainaut M."/>
            <person name="Henrissat B."/>
            <person name="Grigoriev I.V."/>
            <person name="Spatafora J.W."/>
            <person name="Aime M.C."/>
        </authorList>
    </citation>
    <scope>NUCLEOTIDE SEQUENCE [LARGE SCALE GENOMIC DNA]</scope>
    <source>
        <strain evidence="2 3">MCA 4186</strain>
    </source>
</reference>
<organism evidence="2 3">
    <name type="scientific">Tilletiopsis washingtonensis</name>
    <dbReference type="NCBI Taxonomy" id="58919"/>
    <lineage>
        <taxon>Eukaryota</taxon>
        <taxon>Fungi</taxon>
        <taxon>Dikarya</taxon>
        <taxon>Basidiomycota</taxon>
        <taxon>Ustilaginomycotina</taxon>
        <taxon>Exobasidiomycetes</taxon>
        <taxon>Entylomatales</taxon>
        <taxon>Entylomatales incertae sedis</taxon>
        <taxon>Tilletiopsis</taxon>
    </lineage>
</organism>
<feature type="chain" id="PRO_5016423087" evidence="1">
    <location>
        <begin position="26"/>
        <end position="157"/>
    </location>
</feature>
<proteinExistence type="predicted"/>
<evidence type="ECO:0000313" key="3">
    <source>
        <dbReference type="Proteomes" id="UP000245946"/>
    </source>
</evidence>
<evidence type="ECO:0000256" key="1">
    <source>
        <dbReference type="SAM" id="SignalP"/>
    </source>
</evidence>